<gene>
    <name evidence="1" type="ORF">NCTC7582_03835</name>
</gene>
<protein>
    <submittedName>
        <fullName evidence="1">Uncharacterized protein</fullName>
    </submittedName>
</protein>
<name>A0A2X1B7X3_9BACI</name>
<proteinExistence type="predicted"/>
<accession>A0A2X1B7X3</accession>
<dbReference type="Proteomes" id="UP000251431">
    <property type="component" value="Unassembled WGS sequence"/>
</dbReference>
<dbReference type="AlphaFoldDB" id="A0A2X1B7X3"/>
<sequence length="144" mass="16863">MEIIVLNVLSQIWKCGAEIYRDESDGRLSLKNAKLVPEEVLKAADPIFPQIEEWFKSWEEASAPDKTLMKMVHQACGWQHNPKLNEWICADVDSLMLFMEWQETLAKNGWNDIYTDYRQFENEASNVMKKKLYESAVLYANQNK</sequence>
<reference evidence="1 2" key="1">
    <citation type="submission" date="2018-06" db="EMBL/GenBank/DDBJ databases">
        <authorList>
            <consortium name="Pathogen Informatics"/>
            <person name="Doyle S."/>
        </authorList>
    </citation>
    <scope>NUCLEOTIDE SEQUENCE [LARGE SCALE GENOMIC DNA]</scope>
    <source>
        <strain evidence="1 2">NCTC7582</strain>
    </source>
</reference>
<evidence type="ECO:0000313" key="1">
    <source>
        <dbReference type="EMBL" id="SPU37891.1"/>
    </source>
</evidence>
<organism evidence="1 2">
    <name type="scientific">Lysinibacillus capsici</name>
    <dbReference type="NCBI Taxonomy" id="2115968"/>
    <lineage>
        <taxon>Bacteria</taxon>
        <taxon>Bacillati</taxon>
        <taxon>Bacillota</taxon>
        <taxon>Bacilli</taxon>
        <taxon>Bacillales</taxon>
        <taxon>Bacillaceae</taxon>
        <taxon>Lysinibacillus</taxon>
    </lineage>
</organism>
<evidence type="ECO:0000313" key="2">
    <source>
        <dbReference type="Proteomes" id="UP000251431"/>
    </source>
</evidence>
<dbReference type="EMBL" id="UAQE01000004">
    <property type="protein sequence ID" value="SPU37891.1"/>
    <property type="molecule type" value="Genomic_DNA"/>
</dbReference>